<dbReference type="InterPro" id="IPR011049">
    <property type="entry name" value="Serralysin-like_metalloprot_C"/>
</dbReference>
<dbReference type="EMBL" id="WIBF01000010">
    <property type="protein sequence ID" value="MQQ09802.1"/>
    <property type="molecule type" value="Genomic_DNA"/>
</dbReference>
<dbReference type="Gene3D" id="2.150.10.10">
    <property type="entry name" value="Serralysin-like metalloprotease, C-terminal"/>
    <property type="match status" value="1"/>
</dbReference>
<dbReference type="GO" id="GO:0005615">
    <property type="term" value="C:extracellular space"/>
    <property type="evidence" value="ECO:0007669"/>
    <property type="project" value="InterPro"/>
</dbReference>
<evidence type="ECO:0000313" key="1">
    <source>
        <dbReference type="EMBL" id="MQQ09802.1"/>
    </source>
</evidence>
<dbReference type="PRINTS" id="PR00313">
    <property type="entry name" value="CABNDNGRPT"/>
</dbReference>
<dbReference type="SUPFAM" id="SSF51120">
    <property type="entry name" value="beta-Roll"/>
    <property type="match status" value="1"/>
</dbReference>
<organism evidence="1 2">
    <name type="scientific">Tritonibacter litoralis</name>
    <dbReference type="NCBI Taxonomy" id="2662264"/>
    <lineage>
        <taxon>Bacteria</taxon>
        <taxon>Pseudomonadati</taxon>
        <taxon>Pseudomonadota</taxon>
        <taxon>Alphaproteobacteria</taxon>
        <taxon>Rhodobacterales</taxon>
        <taxon>Paracoccaceae</taxon>
        <taxon>Tritonibacter</taxon>
    </lineage>
</organism>
<dbReference type="Pfam" id="PF00353">
    <property type="entry name" value="HemolysinCabind"/>
    <property type="match status" value="1"/>
</dbReference>
<gene>
    <name evidence="1" type="ORF">GFB49_15155</name>
</gene>
<dbReference type="Proteomes" id="UP000444174">
    <property type="component" value="Unassembled WGS sequence"/>
</dbReference>
<dbReference type="GO" id="GO:0005509">
    <property type="term" value="F:calcium ion binding"/>
    <property type="evidence" value="ECO:0007669"/>
    <property type="project" value="InterPro"/>
</dbReference>
<dbReference type="AlphaFoldDB" id="A0A843YKL6"/>
<proteinExistence type="predicted"/>
<comment type="caution">
    <text evidence="1">The sequence shown here is derived from an EMBL/GenBank/DDBJ whole genome shotgun (WGS) entry which is preliminary data.</text>
</comment>
<dbReference type="RefSeq" id="WP_153216778.1">
    <property type="nucleotide sequence ID" value="NZ_WIBF01000010.1"/>
</dbReference>
<keyword evidence="2" id="KW-1185">Reference proteome</keyword>
<accession>A0A843YKL6</accession>
<evidence type="ECO:0000313" key="2">
    <source>
        <dbReference type="Proteomes" id="UP000444174"/>
    </source>
</evidence>
<protein>
    <submittedName>
        <fullName evidence="1">Uncharacterized protein</fullName>
    </submittedName>
</protein>
<dbReference type="InterPro" id="IPR001343">
    <property type="entry name" value="Hemolysn_Ca-bd"/>
</dbReference>
<sequence>MPTTLIGTAYRIDGVELGQNDIISAGTTLTAVELMTVDQDSNDFIVIPESVIFEGTVNETVLSEAEAIDFFVDGVQIASESPTYEFVSLSTDAGTVFGITFSAGGDTYFLPRNDFAVDGITTVTADSKIRANDVAFDQLDFGLLPPGASAFEGRVFGSGAIDAPGLGTTRTVIDTDDTPFNGGESTEINPFNAEVLVRVTFADGASISGVQAYQSGGIDFVNNQNVDTRAYAVEVAAIEDAGYTLNDIVSADFQSFTSHDLSYADIGFTTDGVVEINEDPAPTPDPEPTPEPETIVITGTGGRDTLVGTNADETFISGAGNDKLTGGAGADTFVFGADAANGDRERDVIKDFDAAEDTIVLEDGVGIRNVFERNGDLHIQLDGGDRDRVIVRDADDSLVEDIVFVADDFLV</sequence>
<name>A0A843YKL6_9RHOB</name>
<reference evidence="1 2" key="1">
    <citation type="submission" date="2019-10" db="EMBL/GenBank/DDBJ databases">
        <title>Epibacterium sp. nov., isolated from seawater.</title>
        <authorList>
            <person name="Zhang X."/>
            <person name="Li N."/>
        </authorList>
    </citation>
    <scope>NUCLEOTIDE SEQUENCE [LARGE SCALE GENOMIC DNA]</scope>
    <source>
        <strain evidence="1 2">SM1979</strain>
    </source>
</reference>